<reference evidence="1 2" key="1">
    <citation type="submission" date="2015-04" db="EMBL/GenBank/DDBJ databases">
        <authorList>
            <person name="Syromyatnikov M.Y."/>
            <person name="Popov V.N."/>
        </authorList>
    </citation>
    <scope>NUCLEOTIDE SEQUENCE [LARGE SCALE GENOMIC DNA]</scope>
    <source>
        <strain evidence="1 2">CECT 5292</strain>
    </source>
</reference>
<accession>A0A0U1NPM1</accession>
<gene>
    <name evidence="1" type="ORF">NIG5292_02750</name>
</gene>
<name>A0A0U1NPM1_9RHOB</name>
<dbReference type="AlphaFoldDB" id="A0A0U1NPM1"/>
<protein>
    <submittedName>
        <fullName evidence="1">Uncharacterized protein</fullName>
    </submittedName>
</protein>
<organism evidence="1 2">
    <name type="scientific">Nereida ignava</name>
    <dbReference type="NCBI Taxonomy" id="282199"/>
    <lineage>
        <taxon>Bacteria</taxon>
        <taxon>Pseudomonadati</taxon>
        <taxon>Pseudomonadota</taxon>
        <taxon>Alphaproteobacteria</taxon>
        <taxon>Rhodobacterales</taxon>
        <taxon>Roseobacteraceae</taxon>
        <taxon>Nereida</taxon>
    </lineage>
</organism>
<proteinExistence type="predicted"/>
<dbReference type="EMBL" id="CVQV01000030">
    <property type="protein sequence ID" value="CRK76685.1"/>
    <property type="molecule type" value="Genomic_DNA"/>
</dbReference>
<evidence type="ECO:0000313" key="1">
    <source>
        <dbReference type="EMBL" id="CRK76685.1"/>
    </source>
</evidence>
<keyword evidence="2" id="KW-1185">Reference proteome</keyword>
<dbReference type="Proteomes" id="UP000048949">
    <property type="component" value="Unassembled WGS sequence"/>
</dbReference>
<sequence length="38" mass="4208">MAGQSFCAKRLDWDAPVTEVQTLRLWQGVTNLSPDSAD</sequence>
<evidence type="ECO:0000313" key="2">
    <source>
        <dbReference type="Proteomes" id="UP000048949"/>
    </source>
</evidence>